<name>G2Y6P3_BOTF4</name>
<dbReference type="HOGENOM" id="CLU_3124810_0_0_1"/>
<proteinExistence type="predicted"/>
<evidence type="ECO:0000313" key="1">
    <source>
        <dbReference type="EMBL" id="CCD48295.1"/>
    </source>
</evidence>
<reference evidence="2" key="1">
    <citation type="journal article" date="2011" name="PLoS Genet.">
        <title>Genomic analysis of the necrotrophic fungal pathogens Sclerotinia sclerotiorum and Botrytis cinerea.</title>
        <authorList>
            <person name="Amselem J."/>
            <person name="Cuomo C.A."/>
            <person name="van Kan J.A."/>
            <person name="Viaud M."/>
            <person name="Benito E.P."/>
            <person name="Couloux A."/>
            <person name="Coutinho P.M."/>
            <person name="de Vries R.P."/>
            <person name="Dyer P.S."/>
            <person name="Fillinger S."/>
            <person name="Fournier E."/>
            <person name="Gout L."/>
            <person name="Hahn M."/>
            <person name="Kohn L."/>
            <person name="Lapalu N."/>
            <person name="Plummer K.M."/>
            <person name="Pradier J.M."/>
            <person name="Quevillon E."/>
            <person name="Sharon A."/>
            <person name="Simon A."/>
            <person name="ten Have A."/>
            <person name="Tudzynski B."/>
            <person name="Tudzynski P."/>
            <person name="Wincker P."/>
            <person name="Andrew M."/>
            <person name="Anthouard V."/>
            <person name="Beever R.E."/>
            <person name="Beffa R."/>
            <person name="Benoit I."/>
            <person name="Bouzid O."/>
            <person name="Brault B."/>
            <person name="Chen Z."/>
            <person name="Choquer M."/>
            <person name="Collemare J."/>
            <person name="Cotton P."/>
            <person name="Danchin E.G."/>
            <person name="Da Silva C."/>
            <person name="Gautier A."/>
            <person name="Giraud C."/>
            <person name="Giraud T."/>
            <person name="Gonzalez C."/>
            <person name="Grossetete S."/>
            <person name="Guldener U."/>
            <person name="Henrissat B."/>
            <person name="Howlett B.J."/>
            <person name="Kodira C."/>
            <person name="Kretschmer M."/>
            <person name="Lappartient A."/>
            <person name="Leroch M."/>
            <person name="Levis C."/>
            <person name="Mauceli E."/>
            <person name="Neuveglise C."/>
            <person name="Oeser B."/>
            <person name="Pearson M."/>
            <person name="Poulain J."/>
            <person name="Poussereau N."/>
            <person name="Quesneville H."/>
            <person name="Rascle C."/>
            <person name="Schumacher J."/>
            <person name="Segurens B."/>
            <person name="Sexton A."/>
            <person name="Silva E."/>
            <person name="Sirven C."/>
            <person name="Soanes D.M."/>
            <person name="Talbot N.J."/>
            <person name="Templeton M."/>
            <person name="Yandava C."/>
            <person name="Yarden O."/>
            <person name="Zeng Q."/>
            <person name="Rollins J.A."/>
            <person name="Lebrun M.H."/>
            <person name="Dickman M."/>
        </authorList>
    </citation>
    <scope>NUCLEOTIDE SEQUENCE [LARGE SCALE GENOMIC DNA]</scope>
    <source>
        <strain evidence="2">T4</strain>
    </source>
</reference>
<dbReference type="AlphaFoldDB" id="G2Y6P3"/>
<sequence length="50" mass="5700">MTPKDSWYEIIHACRWRNKSSRTSGVECGRDTSNQIVTAISRLGSRKDAM</sequence>
<organism evidence="1 2">
    <name type="scientific">Botryotinia fuckeliana (strain T4)</name>
    <name type="common">Noble rot fungus</name>
    <name type="synonym">Botrytis cinerea</name>
    <dbReference type="NCBI Taxonomy" id="999810"/>
    <lineage>
        <taxon>Eukaryota</taxon>
        <taxon>Fungi</taxon>
        <taxon>Dikarya</taxon>
        <taxon>Ascomycota</taxon>
        <taxon>Pezizomycotina</taxon>
        <taxon>Leotiomycetes</taxon>
        <taxon>Helotiales</taxon>
        <taxon>Sclerotiniaceae</taxon>
        <taxon>Botrytis</taxon>
    </lineage>
</organism>
<dbReference type="InParanoid" id="G2Y6P3"/>
<evidence type="ECO:0000313" key="2">
    <source>
        <dbReference type="Proteomes" id="UP000008177"/>
    </source>
</evidence>
<dbReference type="EMBL" id="FQ790293">
    <property type="protein sequence ID" value="CCD48295.1"/>
    <property type="molecule type" value="Genomic_DNA"/>
</dbReference>
<accession>G2Y6P3</accession>
<gene>
    <name evidence="1" type="ORF">BofuT4_uP106790.1</name>
</gene>
<dbReference type="Proteomes" id="UP000008177">
    <property type="component" value="Unplaced contigs"/>
</dbReference>
<protein>
    <submittedName>
        <fullName evidence="1">Uncharacterized protein</fullName>
    </submittedName>
</protein>